<protein>
    <submittedName>
        <fullName evidence="3">Unannotated protein</fullName>
    </submittedName>
</protein>
<feature type="domain" description="HTH tetR-type" evidence="2">
    <location>
        <begin position="17"/>
        <end position="77"/>
    </location>
</feature>
<dbReference type="InterPro" id="IPR050109">
    <property type="entry name" value="HTH-type_TetR-like_transc_reg"/>
</dbReference>
<dbReference type="PRINTS" id="PR00455">
    <property type="entry name" value="HTHTETR"/>
</dbReference>
<gene>
    <name evidence="3" type="ORF">UFOPK3472_03845</name>
</gene>
<accession>A0A6J7I5F8</accession>
<sequence>MSDTPTPKPRATRMDAADRRELVLDAATRAFARGGFAGTSTDAVAKEAGVSQPYVVRMFGTKVELFRLVFQRSIDGIMTAFDAVLASGPLDPADDETWADLGGAYADLVADRDLLMVMMHGFGAGSVPEIGRQAREGMGAIYNQIRSGTGCSEDQARQFIAHGMLLNVLLSMQAPEHPEDSEGLHEMTMCAFGTKLVPADSGQL</sequence>
<evidence type="ECO:0000313" key="3">
    <source>
        <dbReference type="EMBL" id="CAB4926203.1"/>
    </source>
</evidence>
<reference evidence="3" key="1">
    <citation type="submission" date="2020-05" db="EMBL/GenBank/DDBJ databases">
        <authorList>
            <person name="Chiriac C."/>
            <person name="Salcher M."/>
            <person name="Ghai R."/>
            <person name="Kavagutti S V."/>
        </authorList>
    </citation>
    <scope>NUCLEOTIDE SEQUENCE</scope>
</reference>
<dbReference type="GO" id="GO:0003700">
    <property type="term" value="F:DNA-binding transcription factor activity"/>
    <property type="evidence" value="ECO:0007669"/>
    <property type="project" value="TreeGrafter"/>
</dbReference>
<dbReference type="Pfam" id="PF00440">
    <property type="entry name" value="TetR_N"/>
    <property type="match status" value="1"/>
</dbReference>
<evidence type="ECO:0000259" key="2">
    <source>
        <dbReference type="PROSITE" id="PS50977"/>
    </source>
</evidence>
<evidence type="ECO:0000256" key="1">
    <source>
        <dbReference type="ARBA" id="ARBA00023125"/>
    </source>
</evidence>
<dbReference type="SUPFAM" id="SSF46689">
    <property type="entry name" value="Homeodomain-like"/>
    <property type="match status" value="1"/>
</dbReference>
<dbReference type="InterPro" id="IPR009057">
    <property type="entry name" value="Homeodomain-like_sf"/>
</dbReference>
<dbReference type="PANTHER" id="PTHR30055:SF146">
    <property type="entry name" value="HTH-TYPE TRANSCRIPTIONAL DUAL REGULATOR CECR"/>
    <property type="match status" value="1"/>
</dbReference>
<dbReference type="AlphaFoldDB" id="A0A6J7I5F8"/>
<dbReference type="InterPro" id="IPR001647">
    <property type="entry name" value="HTH_TetR"/>
</dbReference>
<proteinExistence type="predicted"/>
<dbReference type="PANTHER" id="PTHR30055">
    <property type="entry name" value="HTH-TYPE TRANSCRIPTIONAL REGULATOR RUTR"/>
    <property type="match status" value="1"/>
</dbReference>
<name>A0A6J7I5F8_9ZZZZ</name>
<dbReference type="EMBL" id="CAFBLX010000416">
    <property type="protein sequence ID" value="CAB4926203.1"/>
    <property type="molecule type" value="Genomic_DNA"/>
</dbReference>
<organism evidence="3">
    <name type="scientific">freshwater metagenome</name>
    <dbReference type="NCBI Taxonomy" id="449393"/>
    <lineage>
        <taxon>unclassified sequences</taxon>
        <taxon>metagenomes</taxon>
        <taxon>ecological metagenomes</taxon>
    </lineage>
</organism>
<dbReference type="PROSITE" id="PS50977">
    <property type="entry name" value="HTH_TETR_2"/>
    <property type="match status" value="1"/>
</dbReference>
<dbReference type="Gene3D" id="1.10.357.10">
    <property type="entry name" value="Tetracycline Repressor, domain 2"/>
    <property type="match status" value="1"/>
</dbReference>
<keyword evidence="1" id="KW-0238">DNA-binding</keyword>
<dbReference type="GO" id="GO:0000976">
    <property type="term" value="F:transcription cis-regulatory region binding"/>
    <property type="evidence" value="ECO:0007669"/>
    <property type="project" value="TreeGrafter"/>
</dbReference>